<sequence>MPRNEFGRELTVSAAPAQAWATLIDVPVLVSWISVLEQAEELTHLERYTAVLLDRLGPFKLRADLAITLSDVRTEEHVTVHAEGEDRQVGSRLVVDATLDLAPSDDGGTTVRVGGVYEVSGKVAAMGGGTINKKAEKIIGEFFANAEKALGAA</sequence>
<gene>
    <name evidence="1" type="ORF">SAMN04488563_1347</name>
</gene>
<keyword evidence="2" id="KW-1185">Reference proteome</keyword>
<dbReference type="RefSeq" id="WP_046766855.1">
    <property type="nucleotide sequence ID" value="NZ_KQ061220.1"/>
</dbReference>
<dbReference type="Pfam" id="PF06240">
    <property type="entry name" value="COXG"/>
    <property type="match status" value="1"/>
</dbReference>
<protein>
    <submittedName>
        <fullName evidence="1">Carbon monoxide dehydrogenase subunit G</fullName>
    </submittedName>
</protein>
<organism evidence="1 2">
    <name type="scientific">Jiangella alkaliphila</name>
    <dbReference type="NCBI Taxonomy" id="419479"/>
    <lineage>
        <taxon>Bacteria</taxon>
        <taxon>Bacillati</taxon>
        <taxon>Actinomycetota</taxon>
        <taxon>Actinomycetes</taxon>
        <taxon>Jiangellales</taxon>
        <taxon>Jiangellaceae</taxon>
        <taxon>Jiangella</taxon>
    </lineage>
</organism>
<dbReference type="Gene3D" id="3.30.530.20">
    <property type="match status" value="1"/>
</dbReference>
<dbReference type="EMBL" id="LT629791">
    <property type="protein sequence ID" value="SDU37336.1"/>
    <property type="molecule type" value="Genomic_DNA"/>
</dbReference>
<name>A0A1H2I058_9ACTN</name>
<dbReference type="SUPFAM" id="SSF55961">
    <property type="entry name" value="Bet v1-like"/>
    <property type="match status" value="1"/>
</dbReference>
<proteinExistence type="predicted"/>
<dbReference type="Proteomes" id="UP000182977">
    <property type="component" value="Chromosome I"/>
</dbReference>
<dbReference type="AlphaFoldDB" id="A0A1H2I058"/>
<dbReference type="InterPro" id="IPR010419">
    <property type="entry name" value="CO_DH_gsu"/>
</dbReference>
<dbReference type="STRING" id="419479.SAMN04488563_1347"/>
<evidence type="ECO:0000313" key="1">
    <source>
        <dbReference type="EMBL" id="SDU37336.1"/>
    </source>
</evidence>
<accession>A0A1H2I058</accession>
<dbReference type="InterPro" id="IPR023393">
    <property type="entry name" value="START-like_dom_sf"/>
</dbReference>
<dbReference type="OrthoDB" id="5184859at2"/>
<reference evidence="2" key="1">
    <citation type="submission" date="2016-10" db="EMBL/GenBank/DDBJ databases">
        <authorList>
            <person name="Varghese N."/>
            <person name="Submissions S."/>
        </authorList>
    </citation>
    <scope>NUCLEOTIDE SEQUENCE [LARGE SCALE GENOMIC DNA]</scope>
    <source>
        <strain evidence="2">DSM 45079</strain>
    </source>
</reference>
<evidence type="ECO:0000313" key="2">
    <source>
        <dbReference type="Proteomes" id="UP000182977"/>
    </source>
</evidence>